<dbReference type="GO" id="GO:0003847">
    <property type="term" value="F:1-alkyl-2-acetylglycerophosphocholine esterase activity"/>
    <property type="evidence" value="ECO:0007669"/>
    <property type="project" value="UniProtKB-EC"/>
</dbReference>
<dbReference type="GO" id="GO:0016042">
    <property type="term" value="P:lipid catabolic process"/>
    <property type="evidence" value="ECO:0007669"/>
    <property type="project" value="UniProtKB-KW"/>
</dbReference>
<evidence type="ECO:0000256" key="3">
    <source>
        <dbReference type="ARBA" id="ARBA00022963"/>
    </source>
</evidence>
<keyword evidence="6" id="KW-1185">Reference proteome</keyword>
<keyword evidence="4" id="KW-0443">Lipid metabolism</keyword>
<dbReference type="EC" id="3.1.1.47" evidence="1"/>
<evidence type="ECO:0000313" key="5">
    <source>
        <dbReference type="EMBL" id="WOO83224.1"/>
    </source>
</evidence>
<protein>
    <recommendedName>
        <fullName evidence="1">1-alkyl-2-acetylglycerophosphocholine esterase</fullName>
        <ecNumber evidence="1">3.1.1.47</ecNumber>
    </recommendedName>
</protein>
<dbReference type="PANTHER" id="PTHR10272">
    <property type="entry name" value="PLATELET-ACTIVATING FACTOR ACETYLHYDROLASE"/>
    <property type="match status" value="1"/>
</dbReference>
<evidence type="ECO:0000256" key="2">
    <source>
        <dbReference type="ARBA" id="ARBA00022801"/>
    </source>
</evidence>
<dbReference type="Gene3D" id="3.40.50.1820">
    <property type="entry name" value="alpha/beta hydrolase"/>
    <property type="match status" value="1"/>
</dbReference>
<proteinExistence type="predicted"/>
<dbReference type="GeneID" id="87809923"/>
<accession>A0AAF0YE70</accession>
<dbReference type="Proteomes" id="UP000827549">
    <property type="component" value="Chromosome 5"/>
</dbReference>
<dbReference type="PANTHER" id="PTHR10272:SF0">
    <property type="entry name" value="PLATELET-ACTIVATING FACTOR ACETYLHYDROLASE"/>
    <property type="match status" value="1"/>
</dbReference>
<sequence>MYIPVLSSVWPANTPGEHKASGYAYVRAPALERYTAPKPTLKVDGSRVLELKESAFSVFYPSEVGGGPIGVPWVVDPVGGVLAGYEKFMSAGGGGGPAAWLFGALRFVAGRFKMAVERNAPLVKSDKPLPIVLFSHGMVGTRTTYSQYCTALASEGYIVLSVEHRDHSGPCVIFPADEEHPEPRQVLFTKFAECDFDPSLEDPEMLDLRYLQLEFRVRELYEAYGTFKRLVAGDAGVIVEKLAEEKRAAFVSSFANRVNWNDVRVAGHSFGGGTAMHLLQTPPPGSYAPLNVTYCVALDPWTEPYGQMQKRTGFQIPDKKYPPTLSINSDEFTNKEPMFSLLVDSSKRMGGALVSMVGVGHQGYSDFPIVSSMPSTAAANYKTMHDLTIALFEDKLNESPLMAGKPDGGVLTGYPGGKAGGKYGEVLVHLRLGESLTPTANGKVVTPPEAVTTTTTVAGVKVSA</sequence>
<dbReference type="InterPro" id="IPR029058">
    <property type="entry name" value="AB_hydrolase_fold"/>
</dbReference>
<evidence type="ECO:0000256" key="1">
    <source>
        <dbReference type="ARBA" id="ARBA00013201"/>
    </source>
</evidence>
<name>A0AAF0YE70_9TREE</name>
<dbReference type="AlphaFoldDB" id="A0AAF0YE70"/>
<keyword evidence="2" id="KW-0378">Hydrolase</keyword>
<organism evidence="5 6">
    <name type="scientific">Vanrija pseudolonga</name>
    <dbReference type="NCBI Taxonomy" id="143232"/>
    <lineage>
        <taxon>Eukaryota</taxon>
        <taxon>Fungi</taxon>
        <taxon>Dikarya</taxon>
        <taxon>Basidiomycota</taxon>
        <taxon>Agaricomycotina</taxon>
        <taxon>Tremellomycetes</taxon>
        <taxon>Trichosporonales</taxon>
        <taxon>Trichosporonaceae</taxon>
        <taxon>Vanrija</taxon>
    </lineage>
</organism>
<keyword evidence="3" id="KW-0442">Lipid degradation</keyword>
<gene>
    <name evidence="5" type="primary">paf-2</name>
    <name evidence="5" type="ORF">LOC62_05G006747</name>
</gene>
<evidence type="ECO:0000313" key="6">
    <source>
        <dbReference type="Proteomes" id="UP000827549"/>
    </source>
</evidence>
<reference evidence="5" key="1">
    <citation type="submission" date="2023-10" db="EMBL/GenBank/DDBJ databases">
        <authorList>
            <person name="Noh H."/>
        </authorList>
    </citation>
    <scope>NUCLEOTIDE SEQUENCE</scope>
    <source>
        <strain evidence="5">DUCC4014</strain>
    </source>
</reference>
<dbReference type="SUPFAM" id="SSF53474">
    <property type="entry name" value="alpha/beta-Hydrolases"/>
    <property type="match status" value="1"/>
</dbReference>
<dbReference type="Pfam" id="PF03403">
    <property type="entry name" value="PAF-AH_p_II"/>
    <property type="match status" value="1"/>
</dbReference>
<dbReference type="RefSeq" id="XP_062629250.1">
    <property type="nucleotide sequence ID" value="XM_062773266.1"/>
</dbReference>
<dbReference type="EMBL" id="CP086718">
    <property type="protein sequence ID" value="WOO83224.1"/>
    <property type="molecule type" value="Genomic_DNA"/>
</dbReference>
<evidence type="ECO:0000256" key="4">
    <source>
        <dbReference type="ARBA" id="ARBA00023098"/>
    </source>
</evidence>